<dbReference type="EMBL" id="BTSY01000006">
    <property type="protein sequence ID" value="GMT33569.1"/>
    <property type="molecule type" value="Genomic_DNA"/>
</dbReference>
<evidence type="ECO:0000313" key="2">
    <source>
        <dbReference type="EMBL" id="GMT33569.1"/>
    </source>
</evidence>
<protein>
    <submittedName>
        <fullName evidence="2">Uncharacterized protein</fullName>
    </submittedName>
</protein>
<feature type="region of interest" description="Disordered" evidence="1">
    <location>
        <begin position="56"/>
        <end position="76"/>
    </location>
</feature>
<feature type="region of interest" description="Disordered" evidence="1">
    <location>
        <begin position="31"/>
        <end position="50"/>
    </location>
</feature>
<dbReference type="Proteomes" id="UP001432322">
    <property type="component" value="Unassembled WGS sequence"/>
</dbReference>
<organism evidence="2 3">
    <name type="scientific">Pristionchus fissidentatus</name>
    <dbReference type="NCBI Taxonomy" id="1538716"/>
    <lineage>
        <taxon>Eukaryota</taxon>
        <taxon>Metazoa</taxon>
        <taxon>Ecdysozoa</taxon>
        <taxon>Nematoda</taxon>
        <taxon>Chromadorea</taxon>
        <taxon>Rhabditida</taxon>
        <taxon>Rhabditina</taxon>
        <taxon>Diplogasteromorpha</taxon>
        <taxon>Diplogasteroidea</taxon>
        <taxon>Neodiplogasteridae</taxon>
        <taxon>Pristionchus</taxon>
    </lineage>
</organism>
<sequence length="76" mass="9433">MYGLHGTIVPMRREIDRYRRERICQRRDQLHSDDAHFRKEEERRSGNRVEFRHGMEWGEENEEGRKSMRVTSWSNR</sequence>
<accession>A0AAV5WS88</accession>
<evidence type="ECO:0000313" key="3">
    <source>
        <dbReference type="Proteomes" id="UP001432322"/>
    </source>
</evidence>
<gene>
    <name evidence="2" type="ORF">PFISCL1PPCAC_24866</name>
</gene>
<dbReference type="AlphaFoldDB" id="A0AAV5WS88"/>
<name>A0AAV5WS88_9BILA</name>
<comment type="caution">
    <text evidence="2">The sequence shown here is derived from an EMBL/GenBank/DDBJ whole genome shotgun (WGS) entry which is preliminary data.</text>
</comment>
<evidence type="ECO:0000256" key="1">
    <source>
        <dbReference type="SAM" id="MobiDB-lite"/>
    </source>
</evidence>
<proteinExistence type="predicted"/>
<reference evidence="2" key="1">
    <citation type="submission" date="2023-10" db="EMBL/GenBank/DDBJ databases">
        <title>Genome assembly of Pristionchus species.</title>
        <authorList>
            <person name="Yoshida K."/>
            <person name="Sommer R.J."/>
        </authorList>
    </citation>
    <scope>NUCLEOTIDE SEQUENCE</scope>
    <source>
        <strain evidence="2">RS5133</strain>
    </source>
</reference>
<keyword evidence="3" id="KW-1185">Reference proteome</keyword>